<keyword evidence="3" id="KW-1185">Reference proteome</keyword>
<feature type="region of interest" description="Disordered" evidence="1">
    <location>
        <begin position="46"/>
        <end position="133"/>
    </location>
</feature>
<reference evidence="2" key="1">
    <citation type="submission" date="2021-03" db="EMBL/GenBank/DDBJ databases">
        <title>Draft genome sequence of rust myrtle Austropuccinia psidii MF-1, a brazilian biotype.</title>
        <authorList>
            <person name="Quecine M.C."/>
            <person name="Pachon D.M.R."/>
            <person name="Bonatelli M.L."/>
            <person name="Correr F.H."/>
            <person name="Franceschini L.M."/>
            <person name="Leite T.F."/>
            <person name="Margarido G.R.A."/>
            <person name="Almeida C.A."/>
            <person name="Ferrarezi J.A."/>
            <person name="Labate C.A."/>
        </authorList>
    </citation>
    <scope>NUCLEOTIDE SEQUENCE</scope>
    <source>
        <strain evidence="2">MF-1</strain>
    </source>
</reference>
<feature type="compositionally biased region" description="Low complexity" evidence="1">
    <location>
        <begin position="46"/>
        <end position="58"/>
    </location>
</feature>
<sequence>MEQSDYPADEGWQWQEDIQCCANCHHVLSPMEFKCLSKSSFLSLTNFSSGSKTDSSSSPIEQNQTNPPLQDPPVPQITWEKTLPQPTPGPSRTQCELTLPPFVEPPWHNVPPIPGPSQASDYQLPSHEPEVAPVKSTEDCFACPATPPSIITINDMPVRTPHPPLPLVPSTEIPPITSENPIPSPPAQSSPHSHNEALQELTNLQPTLMIS</sequence>
<dbReference type="AlphaFoldDB" id="A0A9Q3ES25"/>
<feature type="compositionally biased region" description="Pro residues" evidence="1">
    <location>
        <begin position="102"/>
        <end position="115"/>
    </location>
</feature>
<feature type="compositionally biased region" description="Polar residues" evidence="1">
    <location>
        <begin position="59"/>
        <end position="68"/>
    </location>
</feature>
<dbReference type="EMBL" id="AVOT02030679">
    <property type="protein sequence ID" value="MBW0523948.1"/>
    <property type="molecule type" value="Genomic_DNA"/>
</dbReference>
<name>A0A9Q3ES25_9BASI</name>
<protein>
    <submittedName>
        <fullName evidence="2">Uncharacterized protein</fullName>
    </submittedName>
</protein>
<evidence type="ECO:0000313" key="3">
    <source>
        <dbReference type="Proteomes" id="UP000765509"/>
    </source>
</evidence>
<accession>A0A9Q3ES25</accession>
<evidence type="ECO:0000313" key="2">
    <source>
        <dbReference type="EMBL" id="MBW0523948.1"/>
    </source>
</evidence>
<proteinExistence type="predicted"/>
<comment type="caution">
    <text evidence="2">The sequence shown here is derived from an EMBL/GenBank/DDBJ whole genome shotgun (WGS) entry which is preliminary data.</text>
</comment>
<feature type="region of interest" description="Disordered" evidence="1">
    <location>
        <begin position="154"/>
        <end position="211"/>
    </location>
</feature>
<organism evidence="2 3">
    <name type="scientific">Austropuccinia psidii MF-1</name>
    <dbReference type="NCBI Taxonomy" id="1389203"/>
    <lineage>
        <taxon>Eukaryota</taxon>
        <taxon>Fungi</taxon>
        <taxon>Dikarya</taxon>
        <taxon>Basidiomycota</taxon>
        <taxon>Pucciniomycotina</taxon>
        <taxon>Pucciniomycetes</taxon>
        <taxon>Pucciniales</taxon>
        <taxon>Sphaerophragmiaceae</taxon>
        <taxon>Austropuccinia</taxon>
    </lineage>
</organism>
<evidence type="ECO:0000256" key="1">
    <source>
        <dbReference type="SAM" id="MobiDB-lite"/>
    </source>
</evidence>
<feature type="compositionally biased region" description="Polar residues" evidence="1">
    <location>
        <begin position="200"/>
        <end position="211"/>
    </location>
</feature>
<gene>
    <name evidence="2" type="ORF">O181_063663</name>
</gene>
<dbReference type="Proteomes" id="UP000765509">
    <property type="component" value="Unassembled WGS sequence"/>
</dbReference>